<keyword evidence="2" id="KW-0488">Methylation</keyword>
<dbReference type="InterPro" id="IPR045584">
    <property type="entry name" value="Pilin-like"/>
</dbReference>
<keyword evidence="3 6" id="KW-0812">Transmembrane</keyword>
<dbReference type="GO" id="GO:0016020">
    <property type="term" value="C:membrane"/>
    <property type="evidence" value="ECO:0007669"/>
    <property type="project" value="UniProtKB-SubCell"/>
</dbReference>
<keyword evidence="5 6" id="KW-0472">Membrane</keyword>
<accession>A0A947DEM4</accession>
<dbReference type="GO" id="GO:0015627">
    <property type="term" value="C:type II protein secretion system complex"/>
    <property type="evidence" value="ECO:0007669"/>
    <property type="project" value="InterPro"/>
</dbReference>
<evidence type="ECO:0000256" key="1">
    <source>
        <dbReference type="ARBA" id="ARBA00004167"/>
    </source>
</evidence>
<dbReference type="PROSITE" id="PS00409">
    <property type="entry name" value="PROKAR_NTER_METHYL"/>
    <property type="match status" value="1"/>
</dbReference>
<reference evidence="7" key="1">
    <citation type="submission" date="2020-11" db="EMBL/GenBank/DDBJ databases">
        <authorList>
            <person name="Konstantinou D."/>
            <person name="Gkelis S."/>
            <person name="Popin R."/>
            <person name="Fewer D."/>
            <person name="Sivonen K."/>
        </authorList>
    </citation>
    <scope>NUCLEOTIDE SEQUENCE</scope>
    <source>
        <strain evidence="7">TAU-MAC 1115</strain>
    </source>
</reference>
<dbReference type="Gene3D" id="3.30.700.10">
    <property type="entry name" value="Glycoprotein, Type 4 Pilin"/>
    <property type="match status" value="1"/>
</dbReference>
<dbReference type="PANTHER" id="PTHR30093:SF44">
    <property type="entry name" value="TYPE II SECRETION SYSTEM CORE PROTEIN G"/>
    <property type="match status" value="1"/>
</dbReference>
<dbReference type="InterPro" id="IPR012902">
    <property type="entry name" value="N_methyl_site"/>
</dbReference>
<keyword evidence="8" id="KW-1185">Reference proteome</keyword>
<evidence type="ECO:0000256" key="6">
    <source>
        <dbReference type="SAM" id="Phobius"/>
    </source>
</evidence>
<dbReference type="PRINTS" id="PR00813">
    <property type="entry name" value="BCTERIALGSPG"/>
</dbReference>
<dbReference type="Proteomes" id="UP000717364">
    <property type="component" value="Unassembled WGS sequence"/>
</dbReference>
<dbReference type="PANTHER" id="PTHR30093">
    <property type="entry name" value="GENERAL SECRETION PATHWAY PROTEIN G"/>
    <property type="match status" value="1"/>
</dbReference>
<dbReference type="Pfam" id="PF07963">
    <property type="entry name" value="N_methyl"/>
    <property type="match status" value="1"/>
</dbReference>
<evidence type="ECO:0000313" key="8">
    <source>
        <dbReference type="Proteomes" id="UP000717364"/>
    </source>
</evidence>
<feature type="transmembrane region" description="Helical" evidence="6">
    <location>
        <begin position="23"/>
        <end position="47"/>
    </location>
</feature>
<evidence type="ECO:0000313" key="7">
    <source>
        <dbReference type="EMBL" id="MBT9315229.1"/>
    </source>
</evidence>
<organism evidence="7 8">
    <name type="scientific">Leptothoe spongobia TAU-MAC 1115</name>
    <dbReference type="NCBI Taxonomy" id="1967444"/>
    <lineage>
        <taxon>Bacteria</taxon>
        <taxon>Bacillati</taxon>
        <taxon>Cyanobacteriota</taxon>
        <taxon>Cyanophyceae</taxon>
        <taxon>Nodosilineales</taxon>
        <taxon>Cymatolegaceae</taxon>
        <taxon>Leptothoe</taxon>
        <taxon>Leptothoe spongobia</taxon>
    </lineage>
</organism>
<comment type="subcellular location">
    <subcellularLocation>
        <location evidence="1">Membrane</location>
        <topology evidence="1">Single-pass membrane protein</topology>
    </subcellularLocation>
</comment>
<evidence type="ECO:0000256" key="4">
    <source>
        <dbReference type="ARBA" id="ARBA00022989"/>
    </source>
</evidence>
<evidence type="ECO:0000256" key="3">
    <source>
        <dbReference type="ARBA" id="ARBA00022692"/>
    </source>
</evidence>
<dbReference type="AlphaFoldDB" id="A0A947DEM4"/>
<dbReference type="GO" id="GO:0015628">
    <property type="term" value="P:protein secretion by the type II secretion system"/>
    <property type="evidence" value="ECO:0007669"/>
    <property type="project" value="InterPro"/>
</dbReference>
<dbReference type="InterPro" id="IPR031975">
    <property type="entry name" value="Pilin_GH"/>
</dbReference>
<keyword evidence="4 6" id="KW-1133">Transmembrane helix</keyword>
<comment type="caution">
    <text evidence="7">The sequence shown here is derived from an EMBL/GenBank/DDBJ whole genome shotgun (WGS) entry which is preliminary data.</text>
</comment>
<dbReference type="SUPFAM" id="SSF54523">
    <property type="entry name" value="Pili subunits"/>
    <property type="match status" value="1"/>
</dbReference>
<name>A0A947DEM4_9CYAN</name>
<dbReference type="Pfam" id="PF16734">
    <property type="entry name" value="Pilin_GH"/>
    <property type="match status" value="1"/>
</dbReference>
<protein>
    <submittedName>
        <fullName evidence="7">Type IV pilin-like G/H family protein</fullName>
    </submittedName>
</protein>
<evidence type="ECO:0000256" key="5">
    <source>
        <dbReference type="ARBA" id="ARBA00023136"/>
    </source>
</evidence>
<evidence type="ECO:0000256" key="2">
    <source>
        <dbReference type="ARBA" id="ARBA00022481"/>
    </source>
</evidence>
<reference evidence="7" key="2">
    <citation type="journal article" date="2021" name="Mar. Drugs">
        <title>Genome Reduction and Secondary Metabolism of the Marine Sponge-Associated Cyanobacterium Leptothoe.</title>
        <authorList>
            <person name="Konstantinou D."/>
            <person name="Popin R.V."/>
            <person name="Fewer D.P."/>
            <person name="Sivonen K."/>
            <person name="Gkelis S."/>
        </authorList>
    </citation>
    <scope>NUCLEOTIDE SEQUENCE</scope>
    <source>
        <strain evidence="7">TAU-MAC 1115</strain>
    </source>
</reference>
<dbReference type="NCBIfam" id="TIGR02532">
    <property type="entry name" value="IV_pilin_GFxxxE"/>
    <property type="match status" value="1"/>
</dbReference>
<proteinExistence type="predicted"/>
<gene>
    <name evidence="7" type="ORF">IXB50_07305</name>
</gene>
<dbReference type="EMBL" id="JADOES010000010">
    <property type="protein sequence ID" value="MBT9315229.1"/>
    <property type="molecule type" value="Genomic_DNA"/>
</dbReference>
<sequence length="193" mass="20271">MFHSRGKVFARPLSLYDSREQGFTLIELLVVIIIIGILAAISLPSFLSQANKAKQAEGKAYIGSINRAQQAYFLENLKFAPQVAFDELGLGLKSETNNYIYSIATNSANLTYIVNVANPQTAALKAYVGPTKLGTSTAGEATTLTTICEALSAPIEGGNVPGTDASGLTLANFGLGVTGALTCDATIYTDIGQ</sequence>
<dbReference type="InterPro" id="IPR000983">
    <property type="entry name" value="Bac_GSPG_pilin"/>
</dbReference>